<evidence type="ECO:0000313" key="5">
    <source>
        <dbReference type="Proteomes" id="UP001478862"/>
    </source>
</evidence>
<keyword evidence="1" id="KW-0472">Membrane</keyword>
<evidence type="ECO:0000259" key="3">
    <source>
        <dbReference type="Pfam" id="PF18705"/>
    </source>
</evidence>
<accession>A0ABV1MU89</accession>
<dbReference type="RefSeq" id="WP_349659457.1">
    <property type="nucleotide sequence ID" value="NZ_JBEGDG010000005.1"/>
</dbReference>
<proteinExistence type="predicted"/>
<protein>
    <submittedName>
        <fullName evidence="4">DUF4179 domain-containing protein</fullName>
    </submittedName>
</protein>
<keyword evidence="1" id="KW-1133">Transmembrane helix</keyword>
<feature type="transmembrane region" description="Helical" evidence="1">
    <location>
        <begin position="37"/>
        <end position="58"/>
    </location>
</feature>
<name>A0ABV1MU89_9BACI</name>
<comment type="caution">
    <text evidence="4">The sequence shown here is derived from an EMBL/GenBank/DDBJ whole genome shotgun (WGS) entry which is preliminary data.</text>
</comment>
<dbReference type="InterPro" id="IPR025436">
    <property type="entry name" value="DUF4179"/>
</dbReference>
<reference evidence="4 5" key="1">
    <citation type="submission" date="2024-06" db="EMBL/GenBank/DDBJ databases">
        <title>Lysinibacillus zambalefons sp. nov., a Novel Firmicute Isolated from the Poon Bato Zambales Hyperalkaline Spring.</title>
        <authorList>
            <person name="Aja J.A."/>
            <person name="Lazaro J.E.H."/>
            <person name="Llorin L.D."/>
            <person name="Lim K.R."/>
            <person name="Teodosio J."/>
            <person name="Dalisay D.S."/>
        </authorList>
    </citation>
    <scope>NUCLEOTIDE SEQUENCE [LARGE SCALE GENOMIC DNA]</scope>
    <source>
        <strain evidence="4 5">M3</strain>
    </source>
</reference>
<dbReference type="Pfam" id="PF18705">
    <property type="entry name" value="DUF5643"/>
    <property type="match status" value="1"/>
</dbReference>
<dbReference type="Gene3D" id="2.60.40.1630">
    <property type="entry name" value="bacillus anthracis domain"/>
    <property type="match status" value="1"/>
</dbReference>
<keyword evidence="5" id="KW-1185">Reference proteome</keyword>
<keyword evidence="1" id="KW-0812">Transmembrane</keyword>
<dbReference type="EMBL" id="JBEGDG010000005">
    <property type="protein sequence ID" value="MEQ6354813.1"/>
    <property type="molecule type" value="Genomic_DNA"/>
</dbReference>
<organism evidence="4 5">
    <name type="scientific">Lysinibacillus zambalensis</name>
    <dbReference type="NCBI Taxonomy" id="3160866"/>
    <lineage>
        <taxon>Bacteria</taxon>
        <taxon>Bacillati</taxon>
        <taxon>Bacillota</taxon>
        <taxon>Bacilli</taxon>
        <taxon>Bacillales</taxon>
        <taxon>Bacillaceae</taxon>
        <taxon>Lysinibacillus</taxon>
    </lineage>
</organism>
<evidence type="ECO:0000259" key="2">
    <source>
        <dbReference type="Pfam" id="PF13786"/>
    </source>
</evidence>
<evidence type="ECO:0000313" key="4">
    <source>
        <dbReference type="EMBL" id="MEQ6354813.1"/>
    </source>
</evidence>
<dbReference type="Pfam" id="PF13786">
    <property type="entry name" value="DUF4179"/>
    <property type="match status" value="1"/>
</dbReference>
<gene>
    <name evidence="4" type="ORF">ABNX05_09305</name>
</gene>
<sequence length="419" mass="46335">MESNIKEAINNIDVPLEKLDQAIEKGMRSEMKKSKKGWRTAIVSIVASVVLILGSGFISPQMANVLADMPLFGFMYNIVEQDEGLQMALSDDNKVKLNKTVTSNGIAITVEEIVYDGARLNVIFSMPKYMDIAPGFLYVNGRELNTGESLRVLEDQDGFRGLWEFPIDEELPDEFDLTLKFLQVGSTKGEWVFSTPIKKVKNDSHKLVSGQSGKVNGISFGVESVEASTTSTKIKVKFDATSDKLFSEEAGVLNATIMDQNGAPLKVLHQSGSGDDKSTTYTYLTEPLNKNITDIKIAYYFSSFDMERKDLIVPLADTLPQRISQGEMGDLVITEVTNKGQKATLSFYVDSDFPYNNNLISLDVKSESGESLIIEYAHAIGPNKFLVSYQTNVGKPIIHILETPYMEVETSANVTIPVK</sequence>
<evidence type="ECO:0000256" key="1">
    <source>
        <dbReference type="SAM" id="Phobius"/>
    </source>
</evidence>
<feature type="domain" description="DUF4179" evidence="2">
    <location>
        <begin position="34"/>
        <end position="126"/>
    </location>
</feature>
<dbReference type="Proteomes" id="UP001478862">
    <property type="component" value="Unassembled WGS sequence"/>
</dbReference>
<feature type="domain" description="DUF5643" evidence="3">
    <location>
        <begin position="211"/>
        <end position="309"/>
    </location>
</feature>
<dbReference type="InterPro" id="IPR040680">
    <property type="entry name" value="DUF5643"/>
</dbReference>